<keyword evidence="2" id="KW-0732">Signal</keyword>
<dbReference type="AlphaFoldDB" id="A0AA38P1L1"/>
<comment type="caution">
    <text evidence="3">The sequence shown here is derived from an EMBL/GenBank/DDBJ whole genome shotgun (WGS) entry which is preliminary data.</text>
</comment>
<gene>
    <name evidence="3" type="ORF">F5878DRAFT_630112</name>
</gene>
<proteinExistence type="predicted"/>
<dbReference type="EMBL" id="MU806510">
    <property type="protein sequence ID" value="KAJ3834594.1"/>
    <property type="molecule type" value="Genomic_DNA"/>
</dbReference>
<feature type="compositionally biased region" description="Basic and acidic residues" evidence="1">
    <location>
        <begin position="262"/>
        <end position="275"/>
    </location>
</feature>
<accession>A0AA38P1L1</accession>
<keyword evidence="4" id="KW-1185">Reference proteome</keyword>
<sequence>MVKINTLAPGILIVLTSSLLQTSLVPSVLALPVQFDWNHGQPDMVVGDGTLATAVTRSVQSAQSPAIASSLAGTSSSRPRSSRRCSVAEGAQISNALKKLTPAKPREKVFKRQTPDEFDDENFRELIEWDGQYTLEYLLMHDDVWEVGQMIGEIEDSAVFQQLKTGKRTVEVKAAHDKALERIKEWSEDPCDDTRYRVCWWWDQLVFDGKCSQGSKEYIVNDYKPGGLLSKDHIVVQGLKNNHPESHTKTHTDTRTGNGMRNEAEHGKGGRKEEVGSDVEMEDVDPMSDKVKTTSKAVYEQMIQEIRQAARTIHTAAREKALQRCQEWEGQPDNVQAKERIIWWHGVLCTERRDPNSIERELPGTLLYYDSLAMKGVDLTRKRKATYQH</sequence>
<reference evidence="3" key="1">
    <citation type="submission" date="2022-08" db="EMBL/GenBank/DDBJ databases">
        <authorList>
            <consortium name="DOE Joint Genome Institute"/>
            <person name="Min B."/>
            <person name="Riley R."/>
            <person name="Sierra-Patev S."/>
            <person name="Naranjo-Ortiz M."/>
            <person name="Looney B."/>
            <person name="Konkel Z."/>
            <person name="Slot J.C."/>
            <person name="Sakamoto Y."/>
            <person name="Steenwyk J.L."/>
            <person name="Rokas A."/>
            <person name="Carro J."/>
            <person name="Camarero S."/>
            <person name="Ferreira P."/>
            <person name="Molpeceres G."/>
            <person name="Ruiz-Duenas F.J."/>
            <person name="Serrano A."/>
            <person name="Henrissat B."/>
            <person name="Drula E."/>
            <person name="Hughes K.W."/>
            <person name="Mata J.L."/>
            <person name="Ishikawa N.K."/>
            <person name="Vargas-Isla R."/>
            <person name="Ushijima S."/>
            <person name="Smith C.A."/>
            <person name="Ahrendt S."/>
            <person name="Andreopoulos W."/>
            <person name="He G."/>
            <person name="Labutti K."/>
            <person name="Lipzen A."/>
            <person name="Ng V."/>
            <person name="Sandor L."/>
            <person name="Barry K."/>
            <person name="Martinez A.T."/>
            <person name="Xiao Y."/>
            <person name="Gibbons J.G."/>
            <person name="Terashima K."/>
            <person name="Hibbett D.S."/>
            <person name="Grigoriev I.V."/>
        </authorList>
    </citation>
    <scope>NUCLEOTIDE SEQUENCE</scope>
    <source>
        <strain evidence="3">TFB9207</strain>
    </source>
</reference>
<evidence type="ECO:0000313" key="3">
    <source>
        <dbReference type="EMBL" id="KAJ3834594.1"/>
    </source>
</evidence>
<feature type="region of interest" description="Disordered" evidence="1">
    <location>
        <begin position="66"/>
        <end position="85"/>
    </location>
</feature>
<evidence type="ECO:0000256" key="2">
    <source>
        <dbReference type="SAM" id="SignalP"/>
    </source>
</evidence>
<name>A0AA38P1L1_9AGAR</name>
<feature type="chain" id="PRO_5041422636" evidence="2">
    <location>
        <begin position="31"/>
        <end position="389"/>
    </location>
</feature>
<feature type="signal peptide" evidence="2">
    <location>
        <begin position="1"/>
        <end position="30"/>
    </location>
</feature>
<feature type="region of interest" description="Disordered" evidence="1">
    <location>
        <begin position="241"/>
        <end position="285"/>
    </location>
</feature>
<evidence type="ECO:0000256" key="1">
    <source>
        <dbReference type="SAM" id="MobiDB-lite"/>
    </source>
</evidence>
<organism evidence="3 4">
    <name type="scientific">Lentinula raphanica</name>
    <dbReference type="NCBI Taxonomy" id="153919"/>
    <lineage>
        <taxon>Eukaryota</taxon>
        <taxon>Fungi</taxon>
        <taxon>Dikarya</taxon>
        <taxon>Basidiomycota</taxon>
        <taxon>Agaricomycotina</taxon>
        <taxon>Agaricomycetes</taxon>
        <taxon>Agaricomycetidae</taxon>
        <taxon>Agaricales</taxon>
        <taxon>Marasmiineae</taxon>
        <taxon>Omphalotaceae</taxon>
        <taxon>Lentinula</taxon>
    </lineage>
</organism>
<dbReference type="Proteomes" id="UP001163846">
    <property type="component" value="Unassembled WGS sequence"/>
</dbReference>
<feature type="compositionally biased region" description="Basic and acidic residues" evidence="1">
    <location>
        <begin position="242"/>
        <end position="254"/>
    </location>
</feature>
<protein>
    <submittedName>
        <fullName evidence="3">Uncharacterized protein</fullName>
    </submittedName>
</protein>
<feature type="compositionally biased region" description="Acidic residues" evidence="1">
    <location>
        <begin position="276"/>
        <end position="285"/>
    </location>
</feature>
<evidence type="ECO:0000313" key="4">
    <source>
        <dbReference type="Proteomes" id="UP001163846"/>
    </source>
</evidence>